<dbReference type="CDD" id="cd04623">
    <property type="entry name" value="CBS_pair_bac_euk"/>
    <property type="match status" value="1"/>
</dbReference>
<evidence type="ECO:0000313" key="7">
    <source>
        <dbReference type="Proteomes" id="UP001489004"/>
    </source>
</evidence>
<dbReference type="AlphaFoldDB" id="A0AAW1PAM8"/>
<dbReference type="SUPFAM" id="SSF51045">
    <property type="entry name" value="WW domain"/>
    <property type="match status" value="2"/>
</dbReference>
<protein>
    <submittedName>
        <fullName evidence="6">Uncharacterized protein</fullName>
    </submittedName>
</protein>
<evidence type="ECO:0000256" key="3">
    <source>
        <dbReference type="SAM" id="SignalP"/>
    </source>
</evidence>
<dbReference type="Gene3D" id="3.10.580.10">
    <property type="entry name" value="CBS-domain"/>
    <property type="match status" value="1"/>
</dbReference>
<reference evidence="6 7" key="1">
    <citation type="journal article" date="2024" name="Nat. Commun.">
        <title>Phylogenomics reveals the evolutionary origins of lichenization in chlorophyte algae.</title>
        <authorList>
            <person name="Puginier C."/>
            <person name="Libourel C."/>
            <person name="Otte J."/>
            <person name="Skaloud P."/>
            <person name="Haon M."/>
            <person name="Grisel S."/>
            <person name="Petersen M."/>
            <person name="Berrin J.G."/>
            <person name="Delaux P.M."/>
            <person name="Dal Grande F."/>
            <person name="Keller J."/>
        </authorList>
    </citation>
    <scope>NUCLEOTIDE SEQUENCE [LARGE SCALE GENOMIC DNA]</scope>
    <source>
        <strain evidence="6 7">SAG 2043</strain>
    </source>
</reference>
<keyword evidence="1 2" id="KW-0129">CBS domain</keyword>
<feature type="chain" id="PRO_5043620836" evidence="3">
    <location>
        <begin position="19"/>
        <end position="323"/>
    </location>
</feature>
<dbReference type="Gene3D" id="2.20.70.10">
    <property type="match status" value="2"/>
</dbReference>
<accession>A0AAW1PAM8</accession>
<keyword evidence="3" id="KW-0732">Signal</keyword>
<dbReference type="InterPro" id="IPR044725">
    <property type="entry name" value="CBSX3_CBS_dom"/>
</dbReference>
<dbReference type="PANTHER" id="PTHR43080:SF2">
    <property type="entry name" value="CBS DOMAIN-CONTAINING PROTEIN"/>
    <property type="match status" value="1"/>
</dbReference>
<dbReference type="PROSITE" id="PS50020">
    <property type="entry name" value="WW_DOMAIN_2"/>
    <property type="match status" value="2"/>
</dbReference>
<feature type="signal peptide" evidence="3">
    <location>
        <begin position="1"/>
        <end position="18"/>
    </location>
</feature>
<dbReference type="InterPro" id="IPR000644">
    <property type="entry name" value="CBS_dom"/>
</dbReference>
<dbReference type="CDD" id="cd00201">
    <property type="entry name" value="WW"/>
    <property type="match status" value="2"/>
</dbReference>
<name>A0AAW1PAM8_9CHLO</name>
<evidence type="ECO:0000259" key="5">
    <source>
        <dbReference type="PROSITE" id="PS51371"/>
    </source>
</evidence>
<dbReference type="InterPro" id="IPR036020">
    <property type="entry name" value="WW_dom_sf"/>
</dbReference>
<dbReference type="PROSITE" id="PS51371">
    <property type="entry name" value="CBS"/>
    <property type="match status" value="1"/>
</dbReference>
<dbReference type="Pfam" id="PF00397">
    <property type="entry name" value="WW"/>
    <property type="match status" value="2"/>
</dbReference>
<feature type="domain" description="WW" evidence="4">
    <location>
        <begin position="65"/>
        <end position="99"/>
    </location>
</feature>
<organism evidence="6 7">
    <name type="scientific">[Myrmecia] bisecta</name>
    <dbReference type="NCBI Taxonomy" id="41462"/>
    <lineage>
        <taxon>Eukaryota</taxon>
        <taxon>Viridiplantae</taxon>
        <taxon>Chlorophyta</taxon>
        <taxon>core chlorophytes</taxon>
        <taxon>Trebouxiophyceae</taxon>
        <taxon>Trebouxiales</taxon>
        <taxon>Trebouxiaceae</taxon>
        <taxon>Myrmecia</taxon>
    </lineage>
</organism>
<evidence type="ECO:0000256" key="2">
    <source>
        <dbReference type="PROSITE-ProRule" id="PRU00703"/>
    </source>
</evidence>
<evidence type="ECO:0000259" key="4">
    <source>
        <dbReference type="PROSITE" id="PS50020"/>
    </source>
</evidence>
<dbReference type="SMART" id="SM00116">
    <property type="entry name" value="CBS"/>
    <property type="match status" value="2"/>
</dbReference>
<dbReference type="EMBL" id="JALJOR010000013">
    <property type="protein sequence ID" value="KAK9806943.1"/>
    <property type="molecule type" value="Genomic_DNA"/>
</dbReference>
<dbReference type="InterPro" id="IPR001202">
    <property type="entry name" value="WW_dom"/>
</dbReference>
<sequence length="323" mass="36494">MAGRVGYILASICVLACANVFASQEYWYNEKTGKTQWEEPKLSYNDADGNTYYHDPETGESTWVKPATAAWSAVRSEEHDRDYYYNEVTKESVWEKPEPLAWRRVAAGHTEVSLLPAVSCAAYNLPRTVASTSTCYKADPLESIAGEKHTSKQGWGQTKVYDVLEDKHEDQGNWLWCSKDDYVIDAVRKMTKGNVGSLLVFDPSKIRYGTDEATKLKKVEGDAVVGIVTERDYLTKVVVVGKNSSSLHVKEIMTPQSKLRTVSPQSSVLEVMTLMMDYNFRHVPVVHEGNYLGMISIRDVVNTMVQEHREEVGRLHEYIQGSY</sequence>
<feature type="domain" description="WW" evidence="4">
    <location>
        <begin position="37"/>
        <end position="68"/>
    </location>
</feature>
<dbReference type="InterPro" id="IPR046342">
    <property type="entry name" value="CBS_dom_sf"/>
</dbReference>
<dbReference type="InterPro" id="IPR051257">
    <property type="entry name" value="Diverse_CBS-Domain"/>
</dbReference>
<proteinExistence type="predicted"/>
<dbReference type="Proteomes" id="UP001489004">
    <property type="component" value="Unassembled WGS sequence"/>
</dbReference>
<comment type="caution">
    <text evidence="6">The sequence shown here is derived from an EMBL/GenBank/DDBJ whole genome shotgun (WGS) entry which is preliminary data.</text>
</comment>
<feature type="domain" description="CBS" evidence="5">
    <location>
        <begin position="253"/>
        <end position="311"/>
    </location>
</feature>
<dbReference type="Pfam" id="PF00571">
    <property type="entry name" value="CBS"/>
    <property type="match status" value="1"/>
</dbReference>
<evidence type="ECO:0000313" key="6">
    <source>
        <dbReference type="EMBL" id="KAK9806943.1"/>
    </source>
</evidence>
<gene>
    <name evidence="6" type="ORF">WJX72_008229</name>
</gene>
<evidence type="ECO:0000256" key="1">
    <source>
        <dbReference type="ARBA" id="ARBA00023122"/>
    </source>
</evidence>
<dbReference type="PANTHER" id="PTHR43080">
    <property type="entry name" value="CBS DOMAIN-CONTAINING PROTEIN CBSX3, MITOCHONDRIAL"/>
    <property type="match status" value="1"/>
</dbReference>
<keyword evidence="7" id="KW-1185">Reference proteome</keyword>
<dbReference type="SUPFAM" id="SSF54631">
    <property type="entry name" value="CBS-domain pair"/>
    <property type="match status" value="1"/>
</dbReference>
<dbReference type="SMART" id="SM00456">
    <property type="entry name" value="WW"/>
    <property type="match status" value="2"/>
</dbReference>